<organism evidence="1 2">
    <name type="scientific">Clostridium niameyense</name>
    <dbReference type="NCBI Taxonomy" id="1622073"/>
    <lineage>
        <taxon>Bacteria</taxon>
        <taxon>Bacillati</taxon>
        <taxon>Bacillota</taxon>
        <taxon>Clostridia</taxon>
        <taxon>Eubacteriales</taxon>
        <taxon>Clostridiaceae</taxon>
        <taxon>Clostridium</taxon>
    </lineage>
</organism>
<evidence type="ECO:0008006" key="3">
    <source>
        <dbReference type="Google" id="ProtNLM"/>
    </source>
</evidence>
<dbReference type="EMBL" id="SXDP01000013">
    <property type="protein sequence ID" value="NEZ47813.1"/>
    <property type="molecule type" value="Genomic_DNA"/>
</dbReference>
<keyword evidence="2" id="KW-1185">Reference proteome</keyword>
<sequence>MTLKKYFEYKNPTYEILKITPDTSIKTYNSSKIAKSIQYIYRDLTKRIKRENKKLIIEGPSKCSFFIDIEKKDVNFYFVVPECYVGLIKEKITSTWPKVTIEEVQSIKQFSKDAIKYQLNYKKEDALSLRVDRRSNEPLNSILNVLDIMQEGDRVGIFYNFVPFFQPSWSKMYQDTIDKLKQNKPIDREKFNWKYVVKEIVIVIVTLLQQLVDVLNDLTGSETKDNAPTFSEIALESLMLNSKKKLSSNTVNKKNSMILNTQMIVASESKDKIRQENNAIAVLESYKTIEDDNQLIYKKLPKKNNFYITDFKVAGAEENLISVEECHNLIQIPNKTLLEQHGNIQKIDVLEKPVPRELRKGTLCIGESEYKGTKEKAYLSTDKEFKNLTLCLIGPTRAGKTTLISNISKDSINAKETTVLFDFCGNCDLSDDVSSVIDKSKVLNIDCSNFDKLQGMGYNEITPMNDNIFEIYRCAKAKTVQLITLVNSINTGDSDLKARMERYLEAAAVTVFISNGSIKNVFDVLQDHAIRHKFIESIPEEQKNNLEEYIRALEELDEWSKATKDNPKEITGTRISSVQGILNRVSKLKQNTYMELMLKADCSNNINLVEEMQKAQLICIRMPEVMFSTEQEKDIYCTYWLTKIWGALQVRRWNIPNSKERIKVNLIFDELYQVPNCQEFLRSKLSQIAKFSCKPIISCHYLGQISLIRNELKAANSSYMLISGCDKDNFRELKEELEPYELEDLLNLKRYYSLNLIKYSGGWAKFITKLPPPIN</sequence>
<evidence type="ECO:0000313" key="1">
    <source>
        <dbReference type="EMBL" id="NEZ47813.1"/>
    </source>
</evidence>
<accession>A0A6M0RC83</accession>
<dbReference type="SUPFAM" id="SSF52540">
    <property type="entry name" value="P-loop containing nucleoside triphosphate hydrolases"/>
    <property type="match status" value="1"/>
</dbReference>
<dbReference type="AlphaFoldDB" id="A0A6M0RC83"/>
<gene>
    <name evidence="1" type="ORF">FDF74_11535</name>
</gene>
<dbReference type="Proteomes" id="UP000473885">
    <property type="component" value="Unassembled WGS sequence"/>
</dbReference>
<proteinExistence type="predicted"/>
<evidence type="ECO:0000313" key="2">
    <source>
        <dbReference type="Proteomes" id="UP000473885"/>
    </source>
</evidence>
<comment type="caution">
    <text evidence="1">The sequence shown here is derived from an EMBL/GenBank/DDBJ whole genome shotgun (WGS) entry which is preliminary data.</text>
</comment>
<dbReference type="InterPro" id="IPR027417">
    <property type="entry name" value="P-loop_NTPase"/>
</dbReference>
<protein>
    <recommendedName>
        <fullName evidence="3">ATP-binding protein</fullName>
    </recommendedName>
</protein>
<name>A0A6M0RC83_9CLOT</name>
<reference evidence="1 2" key="1">
    <citation type="submission" date="2019-04" db="EMBL/GenBank/DDBJ databases">
        <title>Genome sequencing of Clostridium botulinum Groups I-IV and Clostridium butyricum.</title>
        <authorList>
            <person name="Brunt J."/>
            <person name="Van Vliet A.H.M."/>
            <person name="Stringer S.C."/>
            <person name="Carter A.T."/>
            <person name="Peck M.W."/>
        </authorList>
    </citation>
    <scope>NUCLEOTIDE SEQUENCE [LARGE SCALE GENOMIC DNA]</scope>
    <source>
        <strain evidence="1 2">IFR 18/094</strain>
    </source>
</reference>